<dbReference type="CDD" id="cd05379">
    <property type="entry name" value="CAP_bacterial"/>
    <property type="match status" value="1"/>
</dbReference>
<feature type="domain" description="SCP" evidence="1">
    <location>
        <begin position="218"/>
        <end position="328"/>
    </location>
</feature>
<proteinExistence type="predicted"/>
<feature type="domain" description="CAP-associated" evidence="2">
    <location>
        <begin position="49"/>
        <end position="187"/>
    </location>
</feature>
<dbReference type="SUPFAM" id="SSF55797">
    <property type="entry name" value="PR-1-like"/>
    <property type="match status" value="1"/>
</dbReference>
<dbReference type="PANTHER" id="PTHR31157">
    <property type="entry name" value="SCP DOMAIN-CONTAINING PROTEIN"/>
    <property type="match status" value="1"/>
</dbReference>
<dbReference type="Pfam" id="PF14504">
    <property type="entry name" value="CAP_assoc_N"/>
    <property type="match status" value="1"/>
</dbReference>
<keyword evidence="4" id="KW-1185">Reference proteome</keyword>
<accession>A0ABS2QV21</accession>
<evidence type="ECO:0000259" key="1">
    <source>
        <dbReference type="Pfam" id="PF00188"/>
    </source>
</evidence>
<gene>
    <name evidence="3" type="ORF">JOC83_002191</name>
</gene>
<reference evidence="3 4" key="1">
    <citation type="submission" date="2021-01" db="EMBL/GenBank/DDBJ databases">
        <title>Genomic Encyclopedia of Type Strains, Phase IV (KMG-IV): sequencing the most valuable type-strain genomes for metagenomic binning, comparative biology and taxonomic classification.</title>
        <authorList>
            <person name="Goeker M."/>
        </authorList>
    </citation>
    <scope>NUCLEOTIDE SEQUENCE [LARGE SCALE GENOMIC DNA]</scope>
    <source>
        <strain evidence="3 4">DSM 104297</strain>
    </source>
</reference>
<name>A0ABS2QV21_9BACI</name>
<dbReference type="InterPro" id="IPR035940">
    <property type="entry name" value="CAP_sf"/>
</dbReference>
<evidence type="ECO:0000313" key="3">
    <source>
        <dbReference type="EMBL" id="MBM7703344.1"/>
    </source>
</evidence>
<dbReference type="InterPro" id="IPR029410">
    <property type="entry name" value="CAP_assoc"/>
</dbReference>
<dbReference type="Gene3D" id="3.40.33.10">
    <property type="entry name" value="CAP"/>
    <property type="match status" value="1"/>
</dbReference>
<organism evidence="3 4">
    <name type="scientific">Priestia iocasae</name>
    <dbReference type="NCBI Taxonomy" id="2291674"/>
    <lineage>
        <taxon>Bacteria</taxon>
        <taxon>Bacillati</taxon>
        <taxon>Bacillota</taxon>
        <taxon>Bacilli</taxon>
        <taxon>Bacillales</taxon>
        <taxon>Bacillaceae</taxon>
        <taxon>Priestia</taxon>
    </lineage>
</organism>
<comment type="caution">
    <text evidence="3">The sequence shown here is derived from an EMBL/GenBank/DDBJ whole genome shotgun (WGS) entry which is preliminary data.</text>
</comment>
<evidence type="ECO:0000313" key="4">
    <source>
        <dbReference type="Proteomes" id="UP000809829"/>
    </source>
</evidence>
<dbReference type="RefSeq" id="WP_205187029.1">
    <property type="nucleotide sequence ID" value="NZ_JAFBFC010000003.1"/>
</dbReference>
<evidence type="ECO:0000259" key="2">
    <source>
        <dbReference type="Pfam" id="PF14504"/>
    </source>
</evidence>
<dbReference type="Proteomes" id="UP000809829">
    <property type="component" value="Unassembled WGS sequence"/>
</dbReference>
<protein>
    <submittedName>
        <fullName evidence="3">Uncharacterized protein YkwD</fullName>
    </submittedName>
</protein>
<dbReference type="InterPro" id="IPR014044">
    <property type="entry name" value="CAP_dom"/>
</dbReference>
<dbReference type="EMBL" id="JAFBFC010000003">
    <property type="protein sequence ID" value="MBM7703344.1"/>
    <property type="molecule type" value="Genomic_DNA"/>
</dbReference>
<sequence length="334" mass="38250">MLMFIYIGDYLPDLYHTEPSEVKPPSNELQSEEALSVKGDNENIVSLVGKSPEEIIGLFGEPTRIDPSAYGYDWWVYHESPEAYFQIGVLENEIVTVYAIGQHMNTTPFVIGADRKELMSEFSLQKEVEFSYEGDFYKFELSDEDVKTRPLLKYDDVFVQLYFDDFLGTVSSIRVMNEETLIKQRPYSLTYRGSLYDTPPLSKEEWSQIEKGTAQQILDITNVIRKRHHLDLLTWHEEVSSVAYGHSKDMSDNQYFSHVSPTKGDLGDRLKKGNVQFLSAGENIASQYQDGIAAVEGWLNSEGHRKALLNKDFTSLGVGVYEKYYTQNFIEIGM</sequence>
<dbReference type="PANTHER" id="PTHR31157:SF26">
    <property type="entry name" value="SCP-LIKE EXTRACELLULAR PROTEIN"/>
    <property type="match status" value="1"/>
</dbReference>
<dbReference type="Pfam" id="PF00188">
    <property type="entry name" value="CAP"/>
    <property type="match status" value="1"/>
</dbReference>